<evidence type="ECO:0000313" key="2">
    <source>
        <dbReference type="Proteomes" id="UP001152622"/>
    </source>
</evidence>
<organism evidence="1 2">
    <name type="scientific">Synaphobranchus kaupii</name>
    <name type="common">Kaup's arrowtooth eel</name>
    <dbReference type="NCBI Taxonomy" id="118154"/>
    <lineage>
        <taxon>Eukaryota</taxon>
        <taxon>Metazoa</taxon>
        <taxon>Chordata</taxon>
        <taxon>Craniata</taxon>
        <taxon>Vertebrata</taxon>
        <taxon>Euteleostomi</taxon>
        <taxon>Actinopterygii</taxon>
        <taxon>Neopterygii</taxon>
        <taxon>Teleostei</taxon>
        <taxon>Anguilliformes</taxon>
        <taxon>Synaphobranchidae</taxon>
        <taxon>Synaphobranchus</taxon>
    </lineage>
</organism>
<evidence type="ECO:0000313" key="1">
    <source>
        <dbReference type="EMBL" id="KAJ8340718.1"/>
    </source>
</evidence>
<dbReference type="AlphaFoldDB" id="A0A9Q1EKZ2"/>
<sequence>MQTATKPAAVDASRNECLPFHPRIKLKTFAMATQASAFQVKSVLRSEPEKALMSLLAPFLQLCWRALNTVHLAAGMQKIS</sequence>
<dbReference type="Proteomes" id="UP001152622">
    <property type="component" value="Chromosome 16"/>
</dbReference>
<dbReference type="EMBL" id="JAINUF010000016">
    <property type="protein sequence ID" value="KAJ8340718.1"/>
    <property type="molecule type" value="Genomic_DNA"/>
</dbReference>
<proteinExistence type="predicted"/>
<accession>A0A9Q1EKZ2</accession>
<keyword evidence="2" id="KW-1185">Reference proteome</keyword>
<gene>
    <name evidence="1" type="ORF">SKAU_G00353510</name>
</gene>
<comment type="caution">
    <text evidence="1">The sequence shown here is derived from an EMBL/GenBank/DDBJ whole genome shotgun (WGS) entry which is preliminary data.</text>
</comment>
<name>A0A9Q1EKZ2_SYNKA</name>
<protein>
    <submittedName>
        <fullName evidence="1">Uncharacterized protein</fullName>
    </submittedName>
</protein>
<reference evidence="1" key="1">
    <citation type="journal article" date="2023" name="Science">
        <title>Genome structures resolve the early diversification of teleost fishes.</title>
        <authorList>
            <person name="Parey E."/>
            <person name="Louis A."/>
            <person name="Montfort J."/>
            <person name="Bouchez O."/>
            <person name="Roques C."/>
            <person name="Iampietro C."/>
            <person name="Lluch J."/>
            <person name="Castinel A."/>
            <person name="Donnadieu C."/>
            <person name="Desvignes T."/>
            <person name="Floi Bucao C."/>
            <person name="Jouanno E."/>
            <person name="Wen M."/>
            <person name="Mejri S."/>
            <person name="Dirks R."/>
            <person name="Jansen H."/>
            <person name="Henkel C."/>
            <person name="Chen W.J."/>
            <person name="Zahm M."/>
            <person name="Cabau C."/>
            <person name="Klopp C."/>
            <person name="Thompson A.W."/>
            <person name="Robinson-Rechavi M."/>
            <person name="Braasch I."/>
            <person name="Lecointre G."/>
            <person name="Bobe J."/>
            <person name="Postlethwait J.H."/>
            <person name="Berthelot C."/>
            <person name="Roest Crollius H."/>
            <person name="Guiguen Y."/>
        </authorList>
    </citation>
    <scope>NUCLEOTIDE SEQUENCE</scope>
    <source>
        <strain evidence="1">WJC10195</strain>
    </source>
</reference>